<dbReference type="AlphaFoldDB" id="A0A2G5BBP0"/>
<accession>A0A2G5BBP0</accession>
<evidence type="ECO:0000256" key="1">
    <source>
        <dbReference type="ARBA" id="ARBA00022490"/>
    </source>
</evidence>
<evidence type="ECO:0000256" key="4">
    <source>
        <dbReference type="HAMAP-Rule" id="MF_03007"/>
    </source>
</evidence>
<dbReference type="CDD" id="cd08065">
    <property type="entry name" value="MPN_eIF3h"/>
    <property type="match status" value="1"/>
</dbReference>
<evidence type="ECO:0000313" key="7">
    <source>
        <dbReference type="Proteomes" id="UP000242474"/>
    </source>
</evidence>
<evidence type="ECO:0000313" key="6">
    <source>
        <dbReference type="EMBL" id="PIA16434.1"/>
    </source>
</evidence>
<evidence type="ECO:0000256" key="2">
    <source>
        <dbReference type="ARBA" id="ARBA00022540"/>
    </source>
</evidence>
<dbReference type="HAMAP" id="MF_03007">
    <property type="entry name" value="eIF3h"/>
    <property type="match status" value="1"/>
</dbReference>
<dbReference type="GO" id="GO:0005852">
    <property type="term" value="C:eukaryotic translation initiation factor 3 complex"/>
    <property type="evidence" value="ECO:0007669"/>
    <property type="project" value="UniProtKB-UniRule"/>
</dbReference>
<comment type="function">
    <text evidence="4">Component of the eukaryotic translation initiation factor 3 (eIF-3) complex, which is involved in protein synthesis of a specialized repertoire of mRNAs and, together with other initiation factors, stimulates binding of mRNA and methionyl-tRNAi to the 40S ribosome. The eIF-3 complex specifically targets and initiates translation of a subset of mRNAs involved in cell proliferation.</text>
</comment>
<sequence>MAETKQQAKPMTALLHDDNELSAFDASNVPERLLSVLDVEKNMPLTLVKVDPLAILKIIKHARESYPTSVNGQLLGLEIDGVLEVTNAFAVSTQPGSEEDMTSYQVEMMQCLREVNVDSSSVGWYQSTRLGDFMQQPLLDVQASYQVSSASSSSSVVLIHDTAKSEQAGNLSLRAFRLSPTYLELAKSGKFTTKELANKGLTYGNILEELPIHVETSSLSKVLLHELQWPSGIEQELVEGLQRPSSFNAKLRAKRLIDRSAVADDTEAASDLLDGSLSGLVPSRPTAYLSRPMCTNALDLSQGQSGSASLLRQLETVGELIDEHIHDAHQWMYWKRGEAKEKNRRQQYVQRRTQSNAARVARGEKPEPELTEKELDKMFKTLPEPSRLDALLNTANLNLLTKGVTQSRGPALTKMYLAQGLQESAKTQ</sequence>
<dbReference type="InterPro" id="IPR050242">
    <property type="entry name" value="JAMM_MPN+_peptidase_M67A"/>
</dbReference>
<dbReference type="STRING" id="763665.A0A2G5BBP0"/>
<keyword evidence="2 4" id="KW-0396">Initiation factor</keyword>
<dbReference type="Pfam" id="PF01398">
    <property type="entry name" value="JAB"/>
    <property type="match status" value="1"/>
</dbReference>
<dbReference type="InterPro" id="IPR000555">
    <property type="entry name" value="JAMM/MPN+_dom"/>
</dbReference>
<gene>
    <name evidence="6" type="ORF">COEREDRAFT_81373</name>
</gene>
<dbReference type="Pfam" id="PF19445">
    <property type="entry name" value="eIF3h_C"/>
    <property type="match status" value="2"/>
</dbReference>
<dbReference type="InterPro" id="IPR027524">
    <property type="entry name" value="eIF3h"/>
</dbReference>
<dbReference type="GO" id="GO:0001732">
    <property type="term" value="P:formation of cytoplasmic translation initiation complex"/>
    <property type="evidence" value="ECO:0007669"/>
    <property type="project" value="UniProtKB-UniRule"/>
</dbReference>
<comment type="subunit">
    <text evidence="4">Component of the eukaryotic translation initiation factor 3 (eIF-3) complex.</text>
</comment>
<keyword evidence="1 4" id="KW-0963">Cytoplasm</keyword>
<dbReference type="EMBL" id="KZ303500">
    <property type="protein sequence ID" value="PIA16434.1"/>
    <property type="molecule type" value="Genomic_DNA"/>
</dbReference>
<dbReference type="GO" id="GO:0003743">
    <property type="term" value="F:translation initiation factor activity"/>
    <property type="evidence" value="ECO:0007669"/>
    <property type="project" value="UniProtKB-UniRule"/>
</dbReference>
<dbReference type="InterPro" id="IPR037518">
    <property type="entry name" value="MPN"/>
</dbReference>
<comment type="subcellular location">
    <subcellularLocation>
        <location evidence="4">Cytoplasm</location>
    </subcellularLocation>
</comment>
<dbReference type="GO" id="GO:0016282">
    <property type="term" value="C:eukaryotic 43S preinitiation complex"/>
    <property type="evidence" value="ECO:0007669"/>
    <property type="project" value="UniProtKB-UniRule"/>
</dbReference>
<proteinExistence type="inferred from homology"/>
<feature type="domain" description="MPN" evidence="5">
    <location>
        <begin position="48"/>
        <end position="182"/>
    </location>
</feature>
<dbReference type="Proteomes" id="UP000242474">
    <property type="component" value="Unassembled WGS sequence"/>
</dbReference>
<keyword evidence="3 4" id="KW-0648">Protein biosynthesis</keyword>
<comment type="similarity">
    <text evidence="4">Belongs to the eIF-3 subunit H family.</text>
</comment>
<dbReference type="Gene3D" id="3.40.140.10">
    <property type="entry name" value="Cytidine Deaminase, domain 2"/>
    <property type="match status" value="1"/>
</dbReference>
<dbReference type="PANTHER" id="PTHR10410">
    <property type="entry name" value="EUKARYOTIC TRANSLATION INITIATION FACTOR 3 -RELATED"/>
    <property type="match status" value="1"/>
</dbReference>
<dbReference type="GO" id="GO:0008237">
    <property type="term" value="F:metallopeptidase activity"/>
    <property type="evidence" value="ECO:0007669"/>
    <property type="project" value="InterPro"/>
</dbReference>
<name>A0A2G5BBP0_COERN</name>
<dbReference type="GO" id="GO:0033290">
    <property type="term" value="C:eukaryotic 48S preinitiation complex"/>
    <property type="evidence" value="ECO:0007669"/>
    <property type="project" value="UniProtKB-UniRule"/>
</dbReference>
<dbReference type="SMART" id="SM00232">
    <property type="entry name" value="JAB_MPN"/>
    <property type="match status" value="1"/>
</dbReference>
<organism evidence="6 7">
    <name type="scientific">Coemansia reversa (strain ATCC 12441 / NRRL 1564)</name>
    <dbReference type="NCBI Taxonomy" id="763665"/>
    <lineage>
        <taxon>Eukaryota</taxon>
        <taxon>Fungi</taxon>
        <taxon>Fungi incertae sedis</taxon>
        <taxon>Zoopagomycota</taxon>
        <taxon>Kickxellomycotina</taxon>
        <taxon>Kickxellomycetes</taxon>
        <taxon>Kickxellales</taxon>
        <taxon>Kickxellaceae</taxon>
        <taxon>Coemansia</taxon>
    </lineage>
</organism>
<dbReference type="InterPro" id="IPR045810">
    <property type="entry name" value="eIF3h_C"/>
</dbReference>
<dbReference type="PROSITE" id="PS50249">
    <property type="entry name" value="MPN"/>
    <property type="match status" value="1"/>
</dbReference>
<keyword evidence="7" id="KW-1185">Reference proteome</keyword>
<evidence type="ECO:0000256" key="3">
    <source>
        <dbReference type="ARBA" id="ARBA00022917"/>
    </source>
</evidence>
<evidence type="ECO:0000259" key="5">
    <source>
        <dbReference type="PROSITE" id="PS50249"/>
    </source>
</evidence>
<reference evidence="6 7" key="1">
    <citation type="journal article" date="2015" name="Genome Biol. Evol.">
        <title>Phylogenomic analyses indicate that early fungi evolved digesting cell walls of algal ancestors of land plants.</title>
        <authorList>
            <person name="Chang Y."/>
            <person name="Wang S."/>
            <person name="Sekimoto S."/>
            <person name="Aerts A.L."/>
            <person name="Choi C."/>
            <person name="Clum A."/>
            <person name="LaButti K.M."/>
            <person name="Lindquist E.A."/>
            <person name="Yee Ngan C."/>
            <person name="Ohm R.A."/>
            <person name="Salamov A.A."/>
            <person name="Grigoriev I.V."/>
            <person name="Spatafora J.W."/>
            <person name="Berbee M.L."/>
        </authorList>
    </citation>
    <scope>NUCLEOTIDE SEQUENCE [LARGE SCALE GENOMIC DNA]</scope>
    <source>
        <strain evidence="6 7">NRRL 1564</strain>
    </source>
</reference>
<protein>
    <recommendedName>
        <fullName evidence="4">Eukaryotic translation initiation factor 3 subunit H</fullName>
        <shortName evidence="4">eIF3h</shortName>
    </recommendedName>
</protein>
<dbReference type="OrthoDB" id="10265695at2759"/>